<keyword evidence="18" id="KW-1185">Reference proteome</keyword>
<reference evidence="18" key="1">
    <citation type="submission" date="2020-06" db="EMBL/GenBank/DDBJ databases">
        <title>A chromosome-scale genome assembly of Talaromyces rugulosus W13939.</title>
        <authorList>
            <person name="Wang B."/>
            <person name="Guo L."/>
            <person name="Ye K."/>
            <person name="Wang L."/>
        </authorList>
    </citation>
    <scope>NUCLEOTIDE SEQUENCE [LARGE SCALE GENOMIC DNA]</scope>
    <source>
        <strain evidence="18">W13939</strain>
    </source>
</reference>
<feature type="transmembrane region" description="Helical" evidence="13">
    <location>
        <begin position="823"/>
        <end position="842"/>
    </location>
</feature>
<dbReference type="Pfam" id="PF01663">
    <property type="entry name" value="Phosphodiest"/>
    <property type="match status" value="1"/>
</dbReference>
<evidence type="ECO:0000256" key="8">
    <source>
        <dbReference type="ARBA" id="ARBA00022824"/>
    </source>
</evidence>
<dbReference type="OrthoDB" id="272139at2759"/>
<dbReference type="UniPathway" id="UPA00196"/>
<keyword evidence="10 13" id="KW-0472">Membrane</keyword>
<dbReference type="InterPro" id="IPR002591">
    <property type="entry name" value="Phosphodiest/P_Trfase"/>
</dbReference>
<comment type="subcellular location">
    <subcellularLocation>
        <location evidence="1 13">Endoplasmic reticulum membrane</location>
        <topology evidence="1 13">Multi-pass membrane protein</topology>
    </subcellularLocation>
</comment>
<comment type="similarity">
    <text evidence="3 13">Belongs to the PIGG/PIGN/PIGO family. PIGG subfamily.</text>
</comment>
<keyword evidence="11" id="KW-0325">Glycoprotein</keyword>
<evidence type="ECO:0000256" key="14">
    <source>
        <dbReference type="SAM" id="MobiDB-lite"/>
    </source>
</evidence>
<evidence type="ECO:0000256" key="5">
    <source>
        <dbReference type="ARBA" id="ARBA00022502"/>
    </source>
</evidence>
<dbReference type="GO" id="GO:0051267">
    <property type="term" value="F:CP2 mannose-ethanolamine phosphotransferase activity"/>
    <property type="evidence" value="ECO:0007669"/>
    <property type="project" value="TreeGrafter"/>
</dbReference>
<evidence type="ECO:0000313" key="18">
    <source>
        <dbReference type="Proteomes" id="UP000509510"/>
    </source>
</evidence>
<evidence type="ECO:0000256" key="4">
    <source>
        <dbReference type="ARBA" id="ARBA00020830"/>
    </source>
</evidence>
<keyword evidence="6 13" id="KW-0808">Transferase</keyword>
<dbReference type="InterPro" id="IPR017850">
    <property type="entry name" value="Alkaline_phosphatase_core_sf"/>
</dbReference>
<organism evidence="17 18">
    <name type="scientific">Talaromyces rugulosus</name>
    <name type="common">Penicillium rugulosum</name>
    <dbReference type="NCBI Taxonomy" id="121627"/>
    <lineage>
        <taxon>Eukaryota</taxon>
        <taxon>Fungi</taxon>
        <taxon>Dikarya</taxon>
        <taxon>Ascomycota</taxon>
        <taxon>Pezizomycotina</taxon>
        <taxon>Eurotiomycetes</taxon>
        <taxon>Eurotiomycetidae</taxon>
        <taxon>Eurotiales</taxon>
        <taxon>Trichocomaceae</taxon>
        <taxon>Talaromyces</taxon>
        <taxon>Talaromyces sect. Islandici</taxon>
    </lineage>
</organism>
<evidence type="ECO:0000256" key="6">
    <source>
        <dbReference type="ARBA" id="ARBA00022679"/>
    </source>
</evidence>
<evidence type="ECO:0000313" key="17">
    <source>
        <dbReference type="EMBL" id="QKX60114.1"/>
    </source>
</evidence>
<evidence type="ECO:0000259" key="15">
    <source>
        <dbReference type="Pfam" id="PF10338"/>
    </source>
</evidence>
<dbReference type="InterPro" id="IPR037674">
    <property type="entry name" value="PIG-G_N"/>
</dbReference>
<proteinExistence type="inferred from homology"/>
<evidence type="ECO:0000256" key="12">
    <source>
        <dbReference type="ARBA" id="ARBA00056729"/>
    </source>
</evidence>
<feature type="domain" description="DUF2423" evidence="15">
    <location>
        <begin position="1"/>
        <end position="43"/>
    </location>
</feature>
<dbReference type="InterPro" id="IPR039527">
    <property type="entry name" value="PIGG/GPI7"/>
</dbReference>
<dbReference type="EMBL" id="CP055901">
    <property type="protein sequence ID" value="QKX60114.1"/>
    <property type="molecule type" value="Genomic_DNA"/>
</dbReference>
<dbReference type="PANTHER" id="PTHR23072">
    <property type="entry name" value="PHOSPHATIDYLINOSITOL GLYCAN-RELATED"/>
    <property type="match status" value="1"/>
</dbReference>
<comment type="pathway">
    <text evidence="2 13">Glycolipid biosynthesis; glycosylphosphatidylinositol-anchor biosynthesis.</text>
</comment>
<keyword evidence="7 13" id="KW-0812">Transmembrane</keyword>
<feature type="transmembrane region" description="Helical" evidence="13">
    <location>
        <begin position="539"/>
        <end position="560"/>
    </location>
</feature>
<dbReference type="Proteomes" id="UP000509510">
    <property type="component" value="Chromosome IV"/>
</dbReference>
<dbReference type="InterPro" id="IPR045687">
    <property type="entry name" value="PIGG/GPI7_C"/>
</dbReference>
<evidence type="ECO:0000256" key="11">
    <source>
        <dbReference type="ARBA" id="ARBA00023180"/>
    </source>
</evidence>
<evidence type="ECO:0000256" key="7">
    <source>
        <dbReference type="ARBA" id="ARBA00022692"/>
    </source>
</evidence>
<dbReference type="PANTHER" id="PTHR23072:SF0">
    <property type="entry name" value="GPI ETHANOLAMINE PHOSPHATE TRANSFERASE 2"/>
    <property type="match status" value="1"/>
</dbReference>
<sequence length="956" mass="104737">MAKSVRSSTRKRNAAQLRSTVFGPAADARTARLSAKLQELSAQSRETSNPSKESSDDLDEKKLQEDAANQMALDDEQTDKSKSTKTRANRSFPVPVLRCFFRMAGSLAKAALVLANAFIPIAVVLFSSGYFPYKPIIPGEATIVGNGAAPPIFDKVIVMVVDALRSDFVYSNNSGFLFTQELIRTGDAMPFTAHASSPTVTMPRIKAITTGSVPSFSDVILNIAESESMSTLTHQDTILGQLKRGLSGKLVMYGDDTWLNLFPNIFDRSDGTTSFFVSDFVEVDNNVTRHVPGELIRDDWSVMVLHYLGLDHIGHKAGPKSSHMIPKQKEMDAIVEDIFTAMQEREHLQSTLLVLCGDHGMNEAGNHGGSSAGETSPALTFISPKLKNHIASIESTSWNADEYEYFQMVEQSDITPTLAKLLGVPIPLNSLGVFIPAFLDMWESGSDRLGILLENAHQILDIVKMAFPKHSFNAKTSVTDCTAGVLSSIEELECEWISILELLTGLDTHVSHDVLQKAIYRFLYRAQSLMSGAASTYKLSMLFSGSLAAAAACVFSLVVAFGPLRKSGFPGIFLVVTALLSGAIMFASSYVEEEQQYWYWIVTAWAAYLHIRLSQRGGASAASLTGVSSTIFLAILNRIMRRWNQTGQKFAGESDIVHGFLSSRPKFLWALILLTYVASFWGLVRSSPIKSKAWLSIWTTLCAALSVAAVSFKVSFAAADSPELLNEWMLKLVEAGSSFSLVLQARVVFLGIFVLFVILTWANSTFGQKRSVTSKRLFHELLTLFLVTQSRATNIPLFLIFRAQASIISKCRLSGVEATINSILMQHMAFFAFGGSNAISSVDLSNAYNGVSDYNVVVVGLLTFISNWAGPTWWISATALVQDHSTPVKATDRIALLTFNTAFSLMSVMAACTMLRTHLFVWTVFSPKFLYSIAWALVNHIGLNLLVASSLSSWLS</sequence>
<feature type="transmembrane region" description="Helical" evidence="13">
    <location>
        <begin position="739"/>
        <end position="761"/>
    </location>
</feature>
<evidence type="ECO:0000256" key="10">
    <source>
        <dbReference type="ARBA" id="ARBA00023136"/>
    </source>
</evidence>
<feature type="transmembrane region" description="Helical" evidence="13">
    <location>
        <begin position="597"/>
        <end position="614"/>
    </location>
</feature>
<evidence type="ECO:0000256" key="3">
    <source>
        <dbReference type="ARBA" id="ARBA00005315"/>
    </source>
</evidence>
<comment type="function">
    <text evidence="12 13">Ethanolamine phosphate transferase involved in glycosylphosphatidylinositol-anchor biosynthesis. Transfers ethanolamine phosphate to the GPI second mannose.</text>
</comment>
<dbReference type="GeneID" id="55994749"/>
<dbReference type="SUPFAM" id="SSF53649">
    <property type="entry name" value="Alkaline phosphatase-like"/>
    <property type="match status" value="1"/>
</dbReference>
<dbReference type="GO" id="GO:0006506">
    <property type="term" value="P:GPI anchor biosynthetic process"/>
    <property type="evidence" value="ECO:0007669"/>
    <property type="project" value="UniProtKB-UniPathway"/>
</dbReference>
<dbReference type="Pfam" id="PF19316">
    <property type="entry name" value="PIGO_PIGG"/>
    <property type="match status" value="1"/>
</dbReference>
<dbReference type="Gene3D" id="3.40.720.10">
    <property type="entry name" value="Alkaline Phosphatase, subunit A"/>
    <property type="match status" value="1"/>
</dbReference>
<dbReference type="FunFam" id="3.40.720.10:FF:000045">
    <property type="entry name" value="GPI ethanolamine phosphate transferase 2"/>
    <property type="match status" value="1"/>
</dbReference>
<feature type="transmembrane region" description="Helical" evidence="13">
    <location>
        <begin position="572"/>
        <end position="591"/>
    </location>
</feature>
<accession>A0A7H8R183</accession>
<feature type="region of interest" description="Disordered" evidence="14">
    <location>
        <begin position="1"/>
        <end position="21"/>
    </location>
</feature>
<feature type="transmembrane region" description="Helical" evidence="13">
    <location>
        <begin position="929"/>
        <end position="951"/>
    </location>
</feature>
<dbReference type="RefSeq" id="XP_035346291.1">
    <property type="nucleotide sequence ID" value="XM_035490398.1"/>
</dbReference>
<gene>
    <name evidence="17" type="ORF">TRUGW13939_07256</name>
</gene>
<name>A0A7H8R183_TALRU</name>
<feature type="domain" description="GPI ethanolamine phosphate transferase 2 C-terminal" evidence="16">
    <location>
        <begin position="534"/>
        <end position="952"/>
    </location>
</feature>
<feature type="region of interest" description="Disordered" evidence="14">
    <location>
        <begin position="33"/>
        <end position="61"/>
    </location>
</feature>
<evidence type="ECO:0000259" key="16">
    <source>
        <dbReference type="Pfam" id="PF19316"/>
    </source>
</evidence>
<keyword evidence="5 13" id="KW-0337">GPI-anchor biosynthesis</keyword>
<keyword evidence="8 13" id="KW-0256">Endoplasmic reticulum</keyword>
<evidence type="ECO:0000256" key="9">
    <source>
        <dbReference type="ARBA" id="ARBA00022989"/>
    </source>
</evidence>
<feature type="transmembrane region" description="Helical" evidence="13">
    <location>
        <begin position="667"/>
        <end position="684"/>
    </location>
</feature>
<feature type="compositionally biased region" description="Polar residues" evidence="14">
    <location>
        <begin position="40"/>
        <end position="52"/>
    </location>
</feature>
<feature type="transmembrane region" description="Helical" evidence="13">
    <location>
        <begin position="894"/>
        <end position="917"/>
    </location>
</feature>
<dbReference type="AlphaFoldDB" id="A0A7H8R183"/>
<feature type="transmembrane region" description="Helical" evidence="13">
    <location>
        <begin position="696"/>
        <end position="719"/>
    </location>
</feature>
<dbReference type="InterPro" id="IPR019434">
    <property type="entry name" value="DUF2423"/>
</dbReference>
<feature type="transmembrane region" description="Helical" evidence="13">
    <location>
        <begin position="621"/>
        <end position="640"/>
    </location>
</feature>
<dbReference type="CDD" id="cd16024">
    <property type="entry name" value="GPI_EPT_2"/>
    <property type="match status" value="1"/>
</dbReference>
<keyword evidence="9 13" id="KW-1133">Transmembrane helix</keyword>
<feature type="transmembrane region" description="Helical" evidence="13">
    <location>
        <begin position="854"/>
        <end position="874"/>
    </location>
</feature>
<protein>
    <recommendedName>
        <fullName evidence="4 13">GPI ethanolamine phosphate transferase 2</fullName>
    </recommendedName>
</protein>
<dbReference type="KEGG" id="trg:TRUGW13939_07256"/>
<evidence type="ECO:0000256" key="13">
    <source>
        <dbReference type="RuleBase" id="RU367106"/>
    </source>
</evidence>
<evidence type="ECO:0000256" key="1">
    <source>
        <dbReference type="ARBA" id="ARBA00004477"/>
    </source>
</evidence>
<feature type="transmembrane region" description="Helical" evidence="13">
    <location>
        <begin position="110"/>
        <end position="133"/>
    </location>
</feature>
<evidence type="ECO:0000256" key="2">
    <source>
        <dbReference type="ARBA" id="ARBA00004687"/>
    </source>
</evidence>
<dbReference type="GO" id="GO:0005789">
    <property type="term" value="C:endoplasmic reticulum membrane"/>
    <property type="evidence" value="ECO:0007669"/>
    <property type="project" value="UniProtKB-SubCell"/>
</dbReference>
<dbReference type="Pfam" id="PF10338">
    <property type="entry name" value="YBL028C_N"/>
    <property type="match status" value="1"/>
</dbReference>